<organism evidence="3 4">
    <name type="scientific">Brevundimonas alba</name>
    <dbReference type="NCBI Taxonomy" id="74314"/>
    <lineage>
        <taxon>Bacteria</taxon>
        <taxon>Pseudomonadati</taxon>
        <taxon>Pseudomonadota</taxon>
        <taxon>Alphaproteobacteria</taxon>
        <taxon>Caulobacterales</taxon>
        <taxon>Caulobacteraceae</taxon>
        <taxon>Brevundimonas</taxon>
    </lineage>
</organism>
<protein>
    <submittedName>
        <fullName evidence="3">ElaB/YqjD/DUF883 family membrane-anchored ribosome-binding protein</fullName>
    </submittedName>
</protein>
<proteinExistence type="predicted"/>
<comment type="caution">
    <text evidence="3">The sequence shown here is derived from an EMBL/GenBank/DDBJ whole genome shotgun (WGS) entry which is preliminary data.</text>
</comment>
<gene>
    <name evidence="3" type="ORF">GGQ87_002894</name>
</gene>
<evidence type="ECO:0000313" key="3">
    <source>
        <dbReference type="EMBL" id="NJC42599.1"/>
    </source>
</evidence>
<feature type="compositionally biased region" description="Polar residues" evidence="1">
    <location>
        <begin position="1"/>
        <end position="10"/>
    </location>
</feature>
<keyword evidence="2" id="KW-0472">Membrane</keyword>
<keyword evidence="4" id="KW-1185">Reference proteome</keyword>
<dbReference type="AlphaFoldDB" id="A0A7X5YMW8"/>
<feature type="region of interest" description="Disordered" evidence="1">
    <location>
        <begin position="1"/>
        <end position="22"/>
    </location>
</feature>
<evidence type="ECO:0000256" key="2">
    <source>
        <dbReference type="SAM" id="Phobius"/>
    </source>
</evidence>
<evidence type="ECO:0000313" key="4">
    <source>
        <dbReference type="Proteomes" id="UP000587415"/>
    </source>
</evidence>
<reference evidence="3 4" key="1">
    <citation type="submission" date="2020-03" db="EMBL/GenBank/DDBJ databases">
        <title>Genomic Encyclopedia of Type Strains, Phase IV (KMG-IV): sequencing the most valuable type-strain genomes for metagenomic binning, comparative biology and taxonomic classification.</title>
        <authorList>
            <person name="Goeker M."/>
        </authorList>
    </citation>
    <scope>NUCLEOTIDE SEQUENCE [LARGE SCALE GENOMIC DNA]</scope>
    <source>
        <strain evidence="3 4">DSM 4736</strain>
    </source>
</reference>
<accession>A0A7X5YMW8</accession>
<dbReference type="Proteomes" id="UP000587415">
    <property type="component" value="Unassembled WGS sequence"/>
</dbReference>
<dbReference type="RefSeq" id="WP_168048912.1">
    <property type="nucleotide sequence ID" value="NZ_JAATJM010000002.1"/>
</dbReference>
<keyword evidence="2" id="KW-0812">Transmembrane</keyword>
<sequence>MTDTTYTGPTSPEDIDDDMDETSARLQQEADAILAEGEAAAFGPRPIHDAVREDAMAARDWGRTRAERMRQAVEQEPVKATLYALGLGVVIGMLIAR</sequence>
<keyword evidence="2" id="KW-1133">Transmembrane helix</keyword>
<feature type="transmembrane region" description="Helical" evidence="2">
    <location>
        <begin position="78"/>
        <end position="96"/>
    </location>
</feature>
<name>A0A7X5YMW8_9CAUL</name>
<evidence type="ECO:0000256" key="1">
    <source>
        <dbReference type="SAM" id="MobiDB-lite"/>
    </source>
</evidence>
<dbReference type="EMBL" id="JAATJM010000002">
    <property type="protein sequence ID" value="NJC42599.1"/>
    <property type="molecule type" value="Genomic_DNA"/>
</dbReference>